<comment type="function">
    <text evidence="4">Dirigent proteins impart stereoselectivity on the phenoxy radical-coupling reaction, yielding optically active lignans from two molecules of coniferyl alcohol in the biosynthesis of lignans, flavonolignans, and alkaloids and thus plays a central role in plant secondary metabolism.</text>
</comment>
<dbReference type="GO" id="GO:0009699">
    <property type="term" value="P:phenylpropanoid biosynthetic process"/>
    <property type="evidence" value="ECO:0007669"/>
    <property type="project" value="UniProtKB-ARBA"/>
</dbReference>
<reference evidence="5" key="1">
    <citation type="submission" date="2021-08" db="EMBL/GenBank/DDBJ databases">
        <title>WGS assembly of Ceratopteris richardii.</title>
        <authorList>
            <person name="Marchant D.B."/>
            <person name="Chen G."/>
            <person name="Jenkins J."/>
            <person name="Shu S."/>
            <person name="Leebens-Mack J."/>
            <person name="Grimwood J."/>
            <person name="Schmutz J."/>
            <person name="Soltis P."/>
            <person name="Soltis D."/>
            <person name="Chen Z.-H."/>
        </authorList>
    </citation>
    <scope>NUCLEOTIDE SEQUENCE</scope>
    <source>
        <strain evidence="5">Whitten #5841</strain>
        <tissue evidence="5">Leaf</tissue>
    </source>
</reference>
<accession>A0A8T2SH15</accession>
<proteinExistence type="inferred from homology"/>
<comment type="similarity">
    <text evidence="1 4">Belongs to the plant dirigent protein family.</text>
</comment>
<feature type="signal peptide" evidence="4">
    <location>
        <begin position="1"/>
        <end position="33"/>
    </location>
</feature>
<evidence type="ECO:0000256" key="1">
    <source>
        <dbReference type="ARBA" id="ARBA00010746"/>
    </source>
</evidence>
<dbReference type="OrthoDB" id="1864232at2759"/>
<dbReference type="OMA" id="PRPFRGH"/>
<gene>
    <name evidence="5" type="ORF">KP509_20G027000</name>
</gene>
<dbReference type="Proteomes" id="UP000825935">
    <property type="component" value="Chromosome 20"/>
</dbReference>
<keyword evidence="6" id="KW-1185">Reference proteome</keyword>
<organism evidence="5 6">
    <name type="scientific">Ceratopteris richardii</name>
    <name type="common">Triangle waterfern</name>
    <dbReference type="NCBI Taxonomy" id="49495"/>
    <lineage>
        <taxon>Eukaryota</taxon>
        <taxon>Viridiplantae</taxon>
        <taxon>Streptophyta</taxon>
        <taxon>Embryophyta</taxon>
        <taxon>Tracheophyta</taxon>
        <taxon>Polypodiopsida</taxon>
        <taxon>Polypodiidae</taxon>
        <taxon>Polypodiales</taxon>
        <taxon>Pteridineae</taxon>
        <taxon>Pteridaceae</taxon>
        <taxon>Parkerioideae</taxon>
        <taxon>Ceratopteris</taxon>
    </lineage>
</organism>
<dbReference type="GO" id="GO:0048046">
    <property type="term" value="C:apoplast"/>
    <property type="evidence" value="ECO:0007669"/>
    <property type="project" value="UniProtKB-SubCell"/>
</dbReference>
<comment type="subcellular location">
    <subcellularLocation>
        <location evidence="4">Secreted</location>
        <location evidence="4">Extracellular space</location>
        <location evidence="4">Apoplast</location>
    </subcellularLocation>
</comment>
<evidence type="ECO:0000256" key="3">
    <source>
        <dbReference type="ARBA" id="ARBA00022525"/>
    </source>
</evidence>
<keyword evidence="4" id="KW-0732">Signal</keyword>
<evidence type="ECO:0000313" key="5">
    <source>
        <dbReference type="EMBL" id="KAH7331325.1"/>
    </source>
</evidence>
<keyword evidence="3 4" id="KW-0964">Secreted</keyword>
<dbReference type="EMBL" id="CM035425">
    <property type="protein sequence ID" value="KAH7331325.1"/>
    <property type="molecule type" value="Genomic_DNA"/>
</dbReference>
<dbReference type="PANTHER" id="PTHR21495">
    <property type="entry name" value="NUCLEOPORIN-RELATED"/>
    <property type="match status" value="1"/>
</dbReference>
<comment type="subunit">
    <text evidence="2 4">Homodimer.</text>
</comment>
<protein>
    <recommendedName>
        <fullName evidence="4">Dirigent protein</fullName>
    </recommendedName>
</protein>
<dbReference type="Gene3D" id="2.40.480.10">
    <property type="entry name" value="Allene oxide cyclase-like"/>
    <property type="match status" value="1"/>
</dbReference>
<dbReference type="InterPro" id="IPR044859">
    <property type="entry name" value="Allene_oxi_cyc_Dirigent"/>
</dbReference>
<evidence type="ECO:0000256" key="2">
    <source>
        <dbReference type="ARBA" id="ARBA00011738"/>
    </source>
</evidence>
<evidence type="ECO:0000256" key="4">
    <source>
        <dbReference type="RuleBase" id="RU363099"/>
    </source>
</evidence>
<name>A0A8T2SH15_CERRI</name>
<dbReference type="AlphaFoldDB" id="A0A8T2SH15"/>
<keyword evidence="4" id="KW-0052">Apoplast</keyword>
<dbReference type="Pfam" id="PF03018">
    <property type="entry name" value="Dirigent"/>
    <property type="match status" value="1"/>
</dbReference>
<comment type="caution">
    <text evidence="5">The sequence shown here is derived from an EMBL/GenBank/DDBJ whole genome shotgun (WGS) entry which is preliminary data.</text>
</comment>
<dbReference type="InterPro" id="IPR004265">
    <property type="entry name" value="Dirigent"/>
</dbReference>
<evidence type="ECO:0000313" key="6">
    <source>
        <dbReference type="Proteomes" id="UP000825935"/>
    </source>
</evidence>
<feature type="chain" id="PRO_5035959603" description="Dirigent protein" evidence="4">
    <location>
        <begin position="34"/>
        <end position="182"/>
    </location>
</feature>
<sequence length="182" mass="19834">MAKIQKLQIITPVAMALLMAVLLSESATSLVSASNNPRPFRGHRLQYYVQLDVRSPGISTRFIPPINTTRSANFGAATLFALNVTKDVEPTSQQLGAVRGYTVETSYLGFPDSALLEVAMVEYDDGVFKGTFQLQGLAQQQLTELAIKGGSGSFRGAQGYLVVTLVVDNLPTRTFRHDVTFF</sequence>